<reference evidence="3" key="2">
    <citation type="submission" date="2021-02" db="EMBL/GenBank/DDBJ databases">
        <authorList>
            <person name="Kimball J.A."/>
            <person name="Haas M.W."/>
            <person name="Macchietto M."/>
            <person name="Kono T."/>
            <person name="Duquette J."/>
            <person name="Shao M."/>
        </authorList>
    </citation>
    <scope>NUCLEOTIDE SEQUENCE</scope>
    <source>
        <tissue evidence="3">Fresh leaf tissue</tissue>
    </source>
</reference>
<name>A0A8J5TDT9_ZIZPA</name>
<evidence type="ECO:0000256" key="1">
    <source>
        <dbReference type="SAM" id="MobiDB-lite"/>
    </source>
</evidence>
<accession>A0A8J5TDT9</accession>
<sequence length="401" mass="45301">MEVDMQAERGGGEHGHKRADPEEPDSSVGVGVGDTKRPRDGVRLRSFEMEDEYDDEPPTNPLDGYRRYWIISYGAGGKSFEDETDRLPMPHTDKPVTEITGGLRWPLAVYGLLAVRDSWDRKRNILFRRTRDYCQTLTSLQDSLLELTGPSCAIVLLDEVVFEIDLKVKSDGPPSEDKDLSYNLFVYDNIPHRSKATYLITEMVPSDNSTMEFKFAHLAYAVEATISIRITSGSNDFSARFTARTNSIDEEMRRVAVVEEKGELILGVKATQGDTAPTVVNHVKIKPRQVLRSEDYIGLGFCRLYVLLLGQCFHSFELRISNRYILLNSTLVIPEIEATTRTKGISETFKSFSYLYDVDHFISALSNDVAIESQGLRCRVAFHALKFRPEIRALGNQIVGR</sequence>
<dbReference type="Pfam" id="PF20241">
    <property type="entry name" value="DUF6598"/>
    <property type="match status" value="1"/>
</dbReference>
<proteinExistence type="predicted"/>
<gene>
    <name evidence="3" type="ORF">GUJ93_ZPchr0007g4198</name>
</gene>
<dbReference type="EMBL" id="JAAALK010000282">
    <property type="protein sequence ID" value="KAG8077259.1"/>
    <property type="molecule type" value="Genomic_DNA"/>
</dbReference>
<dbReference type="PANTHER" id="PTHR33065:SF131">
    <property type="entry name" value="EXPRESSED PROTEIN"/>
    <property type="match status" value="1"/>
</dbReference>
<dbReference type="InterPro" id="IPR046533">
    <property type="entry name" value="DUF6598"/>
</dbReference>
<feature type="domain" description="DUF6598" evidence="2">
    <location>
        <begin position="98"/>
        <end position="306"/>
    </location>
</feature>
<organism evidence="3 4">
    <name type="scientific">Zizania palustris</name>
    <name type="common">Northern wild rice</name>
    <dbReference type="NCBI Taxonomy" id="103762"/>
    <lineage>
        <taxon>Eukaryota</taxon>
        <taxon>Viridiplantae</taxon>
        <taxon>Streptophyta</taxon>
        <taxon>Embryophyta</taxon>
        <taxon>Tracheophyta</taxon>
        <taxon>Spermatophyta</taxon>
        <taxon>Magnoliopsida</taxon>
        <taxon>Liliopsida</taxon>
        <taxon>Poales</taxon>
        <taxon>Poaceae</taxon>
        <taxon>BOP clade</taxon>
        <taxon>Oryzoideae</taxon>
        <taxon>Oryzeae</taxon>
        <taxon>Zizaniinae</taxon>
        <taxon>Zizania</taxon>
    </lineage>
</organism>
<reference evidence="3" key="1">
    <citation type="journal article" date="2021" name="bioRxiv">
        <title>Whole Genome Assembly and Annotation of Northern Wild Rice, Zizania palustris L., Supports a Whole Genome Duplication in the Zizania Genus.</title>
        <authorList>
            <person name="Haas M."/>
            <person name="Kono T."/>
            <person name="Macchietto M."/>
            <person name="Millas R."/>
            <person name="McGilp L."/>
            <person name="Shao M."/>
            <person name="Duquette J."/>
            <person name="Hirsch C.N."/>
            <person name="Kimball J."/>
        </authorList>
    </citation>
    <scope>NUCLEOTIDE SEQUENCE</scope>
    <source>
        <tissue evidence="3">Fresh leaf tissue</tissue>
    </source>
</reference>
<dbReference type="Proteomes" id="UP000729402">
    <property type="component" value="Unassembled WGS sequence"/>
</dbReference>
<feature type="region of interest" description="Disordered" evidence="1">
    <location>
        <begin position="1"/>
        <end position="58"/>
    </location>
</feature>
<dbReference type="AlphaFoldDB" id="A0A8J5TDT9"/>
<keyword evidence="4" id="KW-1185">Reference proteome</keyword>
<dbReference type="OrthoDB" id="678692at2759"/>
<feature type="compositionally biased region" description="Basic and acidic residues" evidence="1">
    <location>
        <begin position="1"/>
        <end position="21"/>
    </location>
</feature>
<comment type="caution">
    <text evidence="3">The sequence shown here is derived from an EMBL/GenBank/DDBJ whole genome shotgun (WGS) entry which is preliminary data.</text>
</comment>
<evidence type="ECO:0000313" key="4">
    <source>
        <dbReference type="Proteomes" id="UP000729402"/>
    </source>
</evidence>
<protein>
    <recommendedName>
        <fullName evidence="2">DUF6598 domain-containing protein</fullName>
    </recommendedName>
</protein>
<evidence type="ECO:0000259" key="2">
    <source>
        <dbReference type="Pfam" id="PF20241"/>
    </source>
</evidence>
<evidence type="ECO:0000313" key="3">
    <source>
        <dbReference type="EMBL" id="KAG8077259.1"/>
    </source>
</evidence>
<feature type="compositionally biased region" description="Basic and acidic residues" evidence="1">
    <location>
        <begin position="34"/>
        <end position="48"/>
    </location>
</feature>
<dbReference type="PANTHER" id="PTHR33065">
    <property type="entry name" value="OS07G0486400 PROTEIN"/>
    <property type="match status" value="1"/>
</dbReference>